<evidence type="ECO:0008006" key="4">
    <source>
        <dbReference type="Google" id="ProtNLM"/>
    </source>
</evidence>
<feature type="signal peptide" evidence="1">
    <location>
        <begin position="1"/>
        <end position="24"/>
    </location>
</feature>
<dbReference type="Pfam" id="PF13715">
    <property type="entry name" value="CarbopepD_reg_2"/>
    <property type="match status" value="1"/>
</dbReference>
<accession>A0A369QAE0</accession>
<dbReference type="SUPFAM" id="SSF49464">
    <property type="entry name" value="Carboxypeptidase regulatory domain-like"/>
    <property type="match status" value="1"/>
</dbReference>
<dbReference type="InterPro" id="IPR008969">
    <property type="entry name" value="CarboxyPept-like_regulatory"/>
</dbReference>
<dbReference type="Gene3D" id="2.60.40.1120">
    <property type="entry name" value="Carboxypeptidase-like, regulatory domain"/>
    <property type="match status" value="1"/>
</dbReference>
<dbReference type="AlphaFoldDB" id="A0A369QAE0"/>
<keyword evidence="1" id="KW-0732">Signal</keyword>
<protein>
    <recommendedName>
        <fullName evidence="4">TonB-dependent receptor SusC</fullName>
    </recommendedName>
</protein>
<organism evidence="2 3">
    <name type="scientific">Adhaeribacter pallidiroseus</name>
    <dbReference type="NCBI Taxonomy" id="2072847"/>
    <lineage>
        <taxon>Bacteria</taxon>
        <taxon>Pseudomonadati</taxon>
        <taxon>Bacteroidota</taxon>
        <taxon>Cytophagia</taxon>
        <taxon>Cytophagales</taxon>
        <taxon>Hymenobacteraceae</taxon>
        <taxon>Adhaeribacter</taxon>
    </lineage>
</organism>
<evidence type="ECO:0000313" key="3">
    <source>
        <dbReference type="Proteomes" id="UP000253919"/>
    </source>
</evidence>
<dbReference type="EMBL" id="QASA01000001">
    <property type="protein sequence ID" value="RDC61871.1"/>
    <property type="molecule type" value="Genomic_DNA"/>
</dbReference>
<dbReference type="Proteomes" id="UP000253919">
    <property type="component" value="Unassembled WGS sequence"/>
</dbReference>
<comment type="caution">
    <text evidence="2">The sequence shown here is derived from an EMBL/GenBank/DDBJ whole genome shotgun (WGS) entry which is preliminary data.</text>
</comment>
<name>A0A369QAE0_9BACT</name>
<reference evidence="2 3" key="1">
    <citation type="submission" date="2018-04" db="EMBL/GenBank/DDBJ databases">
        <title>Adhaeribacter sp. HMF7616 genome sequencing and assembly.</title>
        <authorList>
            <person name="Kang H."/>
            <person name="Kang J."/>
            <person name="Cha I."/>
            <person name="Kim H."/>
            <person name="Joh K."/>
        </authorList>
    </citation>
    <scope>NUCLEOTIDE SEQUENCE [LARGE SCALE GENOMIC DNA]</scope>
    <source>
        <strain evidence="2 3">HMF7616</strain>
    </source>
</reference>
<dbReference type="RefSeq" id="WP_115371390.1">
    <property type="nucleotide sequence ID" value="NZ_QASA01000001.1"/>
</dbReference>
<evidence type="ECO:0000256" key="1">
    <source>
        <dbReference type="SAM" id="SignalP"/>
    </source>
</evidence>
<gene>
    <name evidence="2" type="ORF">AHMF7616_00460</name>
</gene>
<sequence>MQRKLIFLLVVPILWLLFTIQAQAQQSTDIQINGTVLDAVSKKPLVNITVISKRLWRGTVTNEVGKFRITTQLGDTIYFRSVGYKTKLFPVTSNTPDESTIQISLEEGNVVLEEIQVTIGPDYEKVNRYLRNQKKKPEPRVAVKPAEPKPLYEEKVFTPPPASIANPISFIYDQLSKEGRDRRKLQAILDEKAAAEKLKRDQAARQKYDSLFLDRNQGFRRP</sequence>
<feature type="chain" id="PRO_5016984503" description="TonB-dependent receptor SusC" evidence="1">
    <location>
        <begin position="25"/>
        <end position="222"/>
    </location>
</feature>
<dbReference type="OrthoDB" id="978882at2"/>
<evidence type="ECO:0000313" key="2">
    <source>
        <dbReference type="EMBL" id="RDC61871.1"/>
    </source>
</evidence>
<proteinExistence type="predicted"/>
<keyword evidence="3" id="KW-1185">Reference proteome</keyword>